<evidence type="ECO:0000313" key="3">
    <source>
        <dbReference type="EMBL" id="RHM66603.1"/>
    </source>
</evidence>
<reference evidence="3 4" key="1">
    <citation type="submission" date="2018-08" db="EMBL/GenBank/DDBJ databases">
        <title>A genome reference for cultivated species of the human gut microbiota.</title>
        <authorList>
            <person name="Zou Y."/>
            <person name="Xue W."/>
            <person name="Luo G."/>
        </authorList>
    </citation>
    <scope>NUCLEOTIDE SEQUENCE [LARGE SCALE GENOMIC DNA]</scope>
    <source>
        <strain evidence="3 4">AF33-12</strain>
    </source>
</reference>
<sequence length="1242" mass="140635">MVMFILYYLYSNTNLAIGNVPFGQYQVNDKAYNKLNFNIHNYFFAKALDQVRPGGVVAFVTSRYTMDAKDSTVRRYLAQRAELLGAIRLPNDAFKKNAGAEVVSDIIFLQKRDRPLDIAPEWTQTGQTEEGFAINRYFIDHPEMVLGRQEPVSTAHGMDYTVNPIEGLELSDQLHDAVKYIHGTYQEAELPELGEGEAIDTSIPADPNVKNYSYAIVDGQVYYRENSRMVRPDLNATAEARVKGLVGLRDCVQELIDLQMDAVVPDSTITQKQAELNSLYDSFSAKYGLINDRANRLAYADDSSYYLLCALEVIDEDGKLERKADMFTKRTIKPHQAVATVDTASEALAVSISEKACVDMDYMSQLTGKTKEELAGELQGVIFRVPGQLEKDGTPHYVTADEYLSGNVRRKLRQAQRAAQQDSSFAVNVEALTAAQPQDLDASEIEVRLGATWIDKEYIQQFMYETFNTPFYLQRSIEVNYSSFTAEWQIKGKSSVSYNDVAAYTTYGTSRANAYKILEDSLNLRDVRIYDTIEDADGKERRVLNAKETTLAAQKQQAIREAFRDWIWRDPERRQTLVRQYNEEMNSTRPREYDGSHITFGGMNPAITLREHQKSAIAHVLYGGNALLAHEVGAGKTFEMVAAAMEAKRLGLCQKSLFVVPNHLTEQWASEFLRLYPSANILVTTKKDFETHNRRKFCARIATGDYDAIIMGHSQFERIPISRERQERLLYEQIDEITEGIAEVQASGGERFTVKQLERTRKSLEARLEKLQAEGRKDDVVTFEQLGVDRLFVDEAHNYKNLFLYTKMRNVAGLSTSDAQKSSDMFAKCRYMDEITGNRGVIFATGTPVSNSMTELYTMQRYLQYERLQELNMTHFDCWASRFGETVTALELAPEGTGYRARTRFSKFFNLPELMNLFKEVADIKTADQLNLPTPEVEYHNIVAQPTEHQQEMVKALSERASLVHSGTVDPSQDNMLKITSDGRKLGLDQRIVNQMLPDEPGTKVNQCVDNIMQIWRDGKADKLTQLVFCDISTPQAKAPASKAAKTLDNPLLHALEGAVPLPEQEPAFTVYDDIRQKLIAQGMPADQIAFIHEANTEVRKKELFSKVRTGQVRVLLGSTAKMGAGTNVQDRLVALHDLDCPWRPGDLAQRKGRIERQGNQNPLVHVYRYVTEGTFDAYLWQTVENKQKFISQIMTSKSPVRSCDDVDETALSFAEIKALCAGDPRIYRRKNVISNLSLNKR</sequence>
<organism evidence="3 4">
    <name type="scientific">Mediterraneibacter gnavus</name>
    <name type="common">Ruminococcus gnavus</name>
    <dbReference type="NCBI Taxonomy" id="33038"/>
    <lineage>
        <taxon>Bacteria</taxon>
        <taxon>Bacillati</taxon>
        <taxon>Bacillota</taxon>
        <taxon>Clostridia</taxon>
        <taxon>Lachnospirales</taxon>
        <taxon>Lachnospiraceae</taxon>
        <taxon>Mediterraneibacter</taxon>
    </lineage>
</organism>
<dbReference type="PROSITE" id="PS51192">
    <property type="entry name" value="HELICASE_ATP_BIND_1"/>
    <property type="match status" value="1"/>
</dbReference>
<name>A0A415RWD1_MEDGN</name>
<keyword evidence="3" id="KW-0347">Helicase</keyword>
<comment type="caution">
    <text evidence="3">The sequence shown here is derived from an EMBL/GenBank/DDBJ whole genome shotgun (WGS) entry which is preliminary data.</text>
</comment>
<dbReference type="GO" id="GO:0003677">
    <property type="term" value="F:DNA binding"/>
    <property type="evidence" value="ECO:0007669"/>
    <property type="project" value="InterPro"/>
</dbReference>
<keyword evidence="3" id="KW-0067">ATP-binding</keyword>
<dbReference type="Gene3D" id="3.40.50.150">
    <property type="entry name" value="Vaccinia Virus protein VP39"/>
    <property type="match status" value="1"/>
</dbReference>
<proteinExistence type="predicted"/>
<dbReference type="Proteomes" id="UP000285610">
    <property type="component" value="Unassembled WGS sequence"/>
</dbReference>
<feature type="domain" description="Helicase ATP-binding" evidence="1">
    <location>
        <begin position="617"/>
        <end position="866"/>
    </location>
</feature>
<dbReference type="InterPro" id="IPR014001">
    <property type="entry name" value="Helicase_ATP-bd"/>
</dbReference>
<dbReference type="Gene3D" id="3.40.50.300">
    <property type="entry name" value="P-loop containing nucleotide triphosphate hydrolases"/>
    <property type="match status" value="2"/>
</dbReference>
<dbReference type="GO" id="GO:0004386">
    <property type="term" value="F:helicase activity"/>
    <property type="evidence" value="ECO:0007669"/>
    <property type="project" value="UniProtKB-KW"/>
</dbReference>
<dbReference type="Pfam" id="PF04851">
    <property type="entry name" value="ResIII"/>
    <property type="match status" value="1"/>
</dbReference>
<dbReference type="InterPro" id="IPR029063">
    <property type="entry name" value="SAM-dependent_MTases_sf"/>
</dbReference>
<protein>
    <submittedName>
        <fullName evidence="3">Helicase SNF2</fullName>
    </submittedName>
</protein>
<dbReference type="GO" id="GO:0005524">
    <property type="term" value="F:ATP binding"/>
    <property type="evidence" value="ECO:0007669"/>
    <property type="project" value="InterPro"/>
</dbReference>
<dbReference type="PANTHER" id="PTHR41313:SF1">
    <property type="entry name" value="DNA METHYLASE ADENINE-SPECIFIC DOMAIN-CONTAINING PROTEIN"/>
    <property type="match status" value="1"/>
</dbReference>
<dbReference type="GO" id="GO:0016787">
    <property type="term" value="F:hydrolase activity"/>
    <property type="evidence" value="ECO:0007669"/>
    <property type="project" value="InterPro"/>
</dbReference>
<gene>
    <name evidence="3" type="ORF">DWZ50_20360</name>
</gene>
<dbReference type="AlphaFoldDB" id="A0A415RWD1"/>
<dbReference type="SUPFAM" id="SSF53335">
    <property type="entry name" value="S-adenosyl-L-methionine-dependent methyltransferases"/>
    <property type="match status" value="1"/>
</dbReference>
<feature type="non-terminal residue" evidence="3">
    <location>
        <position position="1242"/>
    </location>
</feature>
<keyword evidence="3" id="KW-0378">Hydrolase</keyword>
<dbReference type="InterPro" id="IPR006935">
    <property type="entry name" value="Helicase/UvrB_N"/>
</dbReference>
<feature type="non-terminal residue" evidence="3">
    <location>
        <position position="1"/>
    </location>
</feature>
<keyword evidence="3" id="KW-0547">Nucleotide-binding</keyword>
<dbReference type="SMART" id="SM00487">
    <property type="entry name" value="DEXDc"/>
    <property type="match status" value="1"/>
</dbReference>
<dbReference type="InterPro" id="IPR001650">
    <property type="entry name" value="Helicase_C-like"/>
</dbReference>
<dbReference type="InterPro" id="IPR027417">
    <property type="entry name" value="P-loop_NTPase"/>
</dbReference>
<dbReference type="EMBL" id="QRQE01000123">
    <property type="protein sequence ID" value="RHM66603.1"/>
    <property type="molecule type" value="Genomic_DNA"/>
</dbReference>
<evidence type="ECO:0000313" key="4">
    <source>
        <dbReference type="Proteomes" id="UP000285610"/>
    </source>
</evidence>
<feature type="domain" description="Helicase C-terminal" evidence="2">
    <location>
        <begin position="1047"/>
        <end position="1202"/>
    </location>
</feature>
<evidence type="ECO:0000259" key="2">
    <source>
        <dbReference type="PROSITE" id="PS51194"/>
    </source>
</evidence>
<evidence type="ECO:0000259" key="1">
    <source>
        <dbReference type="PROSITE" id="PS51192"/>
    </source>
</evidence>
<dbReference type="SUPFAM" id="SSF52540">
    <property type="entry name" value="P-loop containing nucleoside triphosphate hydrolases"/>
    <property type="match status" value="2"/>
</dbReference>
<dbReference type="RefSeq" id="WP_182440544.1">
    <property type="nucleotide sequence ID" value="NZ_QRQE01000123.1"/>
</dbReference>
<accession>A0A415RWD1</accession>
<dbReference type="InterPro" id="IPR052933">
    <property type="entry name" value="DNA_Protect_Modify"/>
</dbReference>
<dbReference type="PANTHER" id="PTHR41313">
    <property type="entry name" value="ADENINE-SPECIFIC METHYLTRANSFERASE"/>
    <property type="match status" value="1"/>
</dbReference>
<dbReference type="PROSITE" id="PS51194">
    <property type="entry name" value="HELICASE_CTER"/>
    <property type="match status" value="1"/>
</dbReference>